<dbReference type="GO" id="GO:0005975">
    <property type="term" value="P:carbohydrate metabolic process"/>
    <property type="evidence" value="ECO:0007669"/>
    <property type="project" value="InterPro"/>
</dbReference>
<dbReference type="PANTHER" id="PTHR43772">
    <property type="entry name" value="ENDO-1,4-BETA-XYLANASE"/>
    <property type="match status" value="1"/>
</dbReference>
<dbReference type="InterPro" id="IPR052176">
    <property type="entry name" value="Glycosyl_Hydrlase_43_Enz"/>
</dbReference>
<evidence type="ECO:0000256" key="5">
    <source>
        <dbReference type="PIRSR" id="PIRSR606710-1"/>
    </source>
</evidence>
<sequence length="317" mass="35005">MKICALSLFVAAAATQAVPPNITQPTNPLPFNGWYADPEIREYDSVFWIFPTTSIVFEDQKWFDAFSSPDLINWTKHPNVLTTAAISWAQDSLWAPASIRGRDGRYYFYFSANGLRSQDATAGLGVAVADVPGGPYTDALGRRLVDSIVNGANPMDADVFVDDDGVIYFYFGGSAVNVALLNEDMISFRPFPDSNSTFKDITPSTTFVEGTKIFKRNNVYYMTWSENGYGDPTYQVAYGTSTSPLGPFTPRGVILSQNPNVAVATGHNGILNLPGTDEWYIVYHRRPLNETDPNHRVIAIDRLYFSEDGGVESVVIT</sequence>
<feature type="site" description="Important for catalytic activity, responsible for pKa modulation of the active site Glu and correct orientation of both the proton donor and substrate" evidence="6">
    <location>
        <position position="156"/>
    </location>
</feature>
<dbReference type="AlphaFoldDB" id="A0AAD9W1F3"/>
<dbReference type="EMBL" id="JAUJFL010000004">
    <property type="protein sequence ID" value="KAK2604583.1"/>
    <property type="molecule type" value="Genomic_DNA"/>
</dbReference>
<comment type="caution">
    <text evidence="9">The sequence shown here is derived from an EMBL/GenBank/DDBJ whole genome shotgun (WGS) entry which is preliminary data.</text>
</comment>
<gene>
    <name evidence="9" type="ORF">N8I77_007500</name>
</gene>
<dbReference type="InterPro" id="IPR006710">
    <property type="entry name" value="Glyco_hydro_43"/>
</dbReference>
<protein>
    <submittedName>
        <fullName evidence="9">Uncharacterized protein</fullName>
    </submittedName>
</protein>
<dbReference type="PANTHER" id="PTHR43772:SF2">
    <property type="entry name" value="PUTATIVE (AFU_ORTHOLOGUE AFUA_2G04480)-RELATED"/>
    <property type="match status" value="1"/>
</dbReference>
<feature type="active site" description="Proton acceptor" evidence="5">
    <location>
        <position position="37"/>
    </location>
</feature>
<keyword evidence="8" id="KW-0732">Signal</keyword>
<keyword evidence="3" id="KW-0119">Carbohydrate metabolism</keyword>
<keyword evidence="4 7" id="KW-0326">Glycosidase</keyword>
<evidence type="ECO:0000313" key="9">
    <source>
        <dbReference type="EMBL" id="KAK2604583.1"/>
    </source>
</evidence>
<proteinExistence type="inferred from homology"/>
<comment type="similarity">
    <text evidence="1 7">Belongs to the glycosyl hydrolase 43 family.</text>
</comment>
<evidence type="ECO:0000256" key="7">
    <source>
        <dbReference type="RuleBase" id="RU361187"/>
    </source>
</evidence>
<evidence type="ECO:0000256" key="6">
    <source>
        <dbReference type="PIRSR" id="PIRSR606710-2"/>
    </source>
</evidence>
<keyword evidence="10" id="KW-1185">Reference proteome</keyword>
<evidence type="ECO:0000256" key="8">
    <source>
        <dbReference type="SAM" id="SignalP"/>
    </source>
</evidence>
<dbReference type="CDD" id="cd18827">
    <property type="entry name" value="GH43_XlnD-like"/>
    <property type="match status" value="1"/>
</dbReference>
<organism evidence="9 10">
    <name type="scientific">Phomopsis amygdali</name>
    <name type="common">Fusicoccum amygdali</name>
    <dbReference type="NCBI Taxonomy" id="1214568"/>
    <lineage>
        <taxon>Eukaryota</taxon>
        <taxon>Fungi</taxon>
        <taxon>Dikarya</taxon>
        <taxon>Ascomycota</taxon>
        <taxon>Pezizomycotina</taxon>
        <taxon>Sordariomycetes</taxon>
        <taxon>Sordariomycetidae</taxon>
        <taxon>Diaporthales</taxon>
        <taxon>Diaporthaceae</taxon>
        <taxon>Diaporthe</taxon>
    </lineage>
</organism>
<evidence type="ECO:0000256" key="3">
    <source>
        <dbReference type="ARBA" id="ARBA00023277"/>
    </source>
</evidence>
<dbReference type="Gene3D" id="2.115.10.20">
    <property type="entry name" value="Glycosyl hydrolase domain, family 43"/>
    <property type="match status" value="1"/>
</dbReference>
<dbReference type="Proteomes" id="UP001265746">
    <property type="component" value="Unassembled WGS sequence"/>
</dbReference>
<feature type="signal peptide" evidence="8">
    <location>
        <begin position="1"/>
        <end position="17"/>
    </location>
</feature>
<dbReference type="SUPFAM" id="SSF75005">
    <property type="entry name" value="Arabinanase/levansucrase/invertase"/>
    <property type="match status" value="1"/>
</dbReference>
<feature type="chain" id="PRO_5042055414" evidence="8">
    <location>
        <begin position="18"/>
        <end position="317"/>
    </location>
</feature>
<evidence type="ECO:0000256" key="2">
    <source>
        <dbReference type="ARBA" id="ARBA00022801"/>
    </source>
</evidence>
<name>A0AAD9W1F3_PHOAM</name>
<feature type="active site" description="Proton donor" evidence="5">
    <location>
        <position position="209"/>
    </location>
</feature>
<evidence type="ECO:0000313" key="10">
    <source>
        <dbReference type="Proteomes" id="UP001265746"/>
    </source>
</evidence>
<dbReference type="InterPro" id="IPR023296">
    <property type="entry name" value="Glyco_hydro_beta-prop_sf"/>
</dbReference>
<dbReference type="GO" id="GO:0004553">
    <property type="term" value="F:hydrolase activity, hydrolyzing O-glycosyl compounds"/>
    <property type="evidence" value="ECO:0007669"/>
    <property type="project" value="InterPro"/>
</dbReference>
<dbReference type="Pfam" id="PF04616">
    <property type="entry name" value="Glyco_hydro_43"/>
    <property type="match status" value="1"/>
</dbReference>
<reference evidence="9" key="1">
    <citation type="submission" date="2023-06" db="EMBL/GenBank/DDBJ databases">
        <authorList>
            <person name="Noh H."/>
        </authorList>
    </citation>
    <scope>NUCLEOTIDE SEQUENCE</scope>
    <source>
        <strain evidence="9">DUCC20226</strain>
    </source>
</reference>
<accession>A0AAD9W1F3</accession>
<evidence type="ECO:0000256" key="1">
    <source>
        <dbReference type="ARBA" id="ARBA00009865"/>
    </source>
</evidence>
<keyword evidence="2 7" id="KW-0378">Hydrolase</keyword>
<evidence type="ECO:0000256" key="4">
    <source>
        <dbReference type="ARBA" id="ARBA00023295"/>
    </source>
</evidence>